<dbReference type="PANTHER" id="PTHR46481">
    <property type="entry name" value="ZINC FINGER BED DOMAIN-CONTAINING PROTEIN 4"/>
    <property type="match status" value="1"/>
</dbReference>
<dbReference type="AlphaFoldDB" id="A0A6P8KFM5"/>
<dbReference type="InterPro" id="IPR008906">
    <property type="entry name" value="HATC_C_dom"/>
</dbReference>
<feature type="domain" description="BED-type" evidence="13">
    <location>
        <begin position="379"/>
        <end position="430"/>
    </location>
</feature>
<dbReference type="PROSITE" id="PS52007">
    <property type="entry name" value="PADR1"/>
    <property type="match status" value="1"/>
</dbReference>
<evidence type="ECO:0000256" key="9">
    <source>
        <dbReference type="ARBA" id="ARBA00023242"/>
    </source>
</evidence>
<evidence type="ECO:0000256" key="6">
    <source>
        <dbReference type="ARBA" id="ARBA00023015"/>
    </source>
</evidence>
<dbReference type="SUPFAM" id="SSF53098">
    <property type="entry name" value="Ribonuclease H-like"/>
    <property type="match status" value="1"/>
</dbReference>
<feature type="region of interest" description="Disordered" evidence="11">
    <location>
        <begin position="415"/>
        <end position="445"/>
    </location>
</feature>
<evidence type="ECO:0000256" key="2">
    <source>
        <dbReference type="ARBA" id="ARBA00022723"/>
    </source>
</evidence>
<keyword evidence="2" id="KW-0479">Metal-binding</keyword>
<evidence type="ECO:0000256" key="1">
    <source>
        <dbReference type="ARBA" id="ARBA00004123"/>
    </source>
</evidence>
<dbReference type="PROSITE" id="PS50064">
    <property type="entry name" value="ZF_PARP_2"/>
    <property type="match status" value="2"/>
</dbReference>
<dbReference type="Proteomes" id="UP000515162">
    <property type="component" value="Chromosome 3R"/>
</dbReference>
<dbReference type="InterPro" id="IPR038650">
    <property type="entry name" value="PADR1_C_dom_sf"/>
</dbReference>
<evidence type="ECO:0000256" key="5">
    <source>
        <dbReference type="ARBA" id="ARBA00022833"/>
    </source>
</evidence>
<dbReference type="Gene3D" id="1.10.20.130">
    <property type="match status" value="1"/>
</dbReference>
<dbReference type="Pfam" id="PF02892">
    <property type="entry name" value="zf-BED"/>
    <property type="match status" value="1"/>
</dbReference>
<dbReference type="InterPro" id="IPR012337">
    <property type="entry name" value="RNaseH-like_sf"/>
</dbReference>
<keyword evidence="8" id="KW-0804">Transcription</keyword>
<dbReference type="Pfam" id="PF05699">
    <property type="entry name" value="Dimer_Tnp_hAT"/>
    <property type="match status" value="1"/>
</dbReference>
<dbReference type="FunFam" id="3.30.1740.10:FF:000006">
    <property type="entry name" value="Poly [ADP-ribose] polymerase"/>
    <property type="match status" value="1"/>
</dbReference>
<dbReference type="Gene3D" id="3.30.1740.10">
    <property type="entry name" value="Zinc finger, PARP-type"/>
    <property type="match status" value="2"/>
</dbReference>
<feature type="domain" description="PARP-type" evidence="12">
    <location>
        <begin position="7"/>
        <end position="89"/>
    </location>
</feature>
<proteinExistence type="predicted"/>
<protein>
    <submittedName>
        <fullName evidence="15">Zinc finger BED domain-containing protein 1 isoform X2</fullName>
    </submittedName>
</protein>
<evidence type="ECO:0000256" key="4">
    <source>
        <dbReference type="ARBA" id="ARBA00022771"/>
    </source>
</evidence>
<dbReference type="Pfam" id="PF00645">
    <property type="entry name" value="zf-PARP"/>
    <property type="match status" value="2"/>
</dbReference>
<dbReference type="SUPFAM" id="SSF57716">
    <property type="entry name" value="Glucocorticoid receptor-like (DNA-binding domain)"/>
    <property type="match status" value="2"/>
</dbReference>
<evidence type="ECO:0000256" key="10">
    <source>
        <dbReference type="PROSITE-ProRule" id="PRU00027"/>
    </source>
</evidence>
<dbReference type="InterPro" id="IPR049296">
    <property type="entry name" value="PARP1-like_PADR1_N"/>
</dbReference>
<dbReference type="GO" id="GO:0003677">
    <property type="term" value="F:DNA binding"/>
    <property type="evidence" value="ECO:0007669"/>
    <property type="project" value="UniProtKB-KW"/>
</dbReference>
<dbReference type="Gene3D" id="2.20.25.630">
    <property type="match status" value="1"/>
</dbReference>
<dbReference type="RefSeq" id="XP_033167678.1">
    <property type="nucleotide sequence ID" value="XM_033311787.1"/>
</dbReference>
<dbReference type="InterPro" id="IPR012982">
    <property type="entry name" value="PARP1-like_PADR1_Zn_ribbon"/>
</dbReference>
<dbReference type="GO" id="GO:0006974">
    <property type="term" value="P:DNA damage response"/>
    <property type="evidence" value="ECO:0007669"/>
    <property type="project" value="UniProtKB-ARBA"/>
</dbReference>
<evidence type="ECO:0000256" key="11">
    <source>
        <dbReference type="SAM" id="MobiDB-lite"/>
    </source>
</evidence>
<dbReference type="GO" id="GO:0046983">
    <property type="term" value="F:protein dimerization activity"/>
    <property type="evidence" value="ECO:0007669"/>
    <property type="project" value="InterPro"/>
</dbReference>
<accession>A0A6P8KFM5</accession>
<gene>
    <name evidence="15" type="primary">LOC117145926</name>
</gene>
<dbReference type="InterPro" id="IPR036957">
    <property type="entry name" value="Znf_PARP_sf"/>
</dbReference>
<dbReference type="Pfam" id="PF21728">
    <property type="entry name" value="PADR1_N"/>
    <property type="match status" value="1"/>
</dbReference>
<dbReference type="Pfam" id="PF08063">
    <property type="entry name" value="Zn_ribbon_PADR1"/>
    <property type="match status" value="1"/>
</dbReference>
<keyword evidence="6" id="KW-0805">Transcription regulation</keyword>
<dbReference type="InterPro" id="IPR052035">
    <property type="entry name" value="ZnF_BED_domain_contain"/>
</dbReference>
<organism evidence="14 15">
    <name type="scientific">Drosophila mauritiana</name>
    <name type="common">Fruit fly</name>
    <dbReference type="NCBI Taxonomy" id="7226"/>
    <lineage>
        <taxon>Eukaryota</taxon>
        <taxon>Metazoa</taxon>
        <taxon>Ecdysozoa</taxon>
        <taxon>Arthropoda</taxon>
        <taxon>Hexapoda</taxon>
        <taxon>Insecta</taxon>
        <taxon>Pterygota</taxon>
        <taxon>Neoptera</taxon>
        <taxon>Endopterygota</taxon>
        <taxon>Diptera</taxon>
        <taxon>Brachycera</taxon>
        <taxon>Muscomorpha</taxon>
        <taxon>Ephydroidea</taxon>
        <taxon>Drosophilidae</taxon>
        <taxon>Drosophila</taxon>
        <taxon>Sophophora</taxon>
    </lineage>
</organism>
<dbReference type="PROSITE" id="PS50808">
    <property type="entry name" value="ZF_BED"/>
    <property type="match status" value="1"/>
</dbReference>
<comment type="subcellular location">
    <subcellularLocation>
        <location evidence="1">Nucleus</location>
    </subcellularLocation>
</comment>
<feature type="domain" description="PARP-type" evidence="12">
    <location>
        <begin position="111"/>
        <end position="200"/>
    </location>
</feature>
<keyword evidence="9" id="KW-0539">Nucleus</keyword>
<dbReference type="GO" id="GO:0008270">
    <property type="term" value="F:zinc ion binding"/>
    <property type="evidence" value="ECO:0007669"/>
    <property type="project" value="UniProtKB-KW"/>
</dbReference>
<evidence type="ECO:0000259" key="13">
    <source>
        <dbReference type="PROSITE" id="PS50808"/>
    </source>
</evidence>
<name>A0A6P8KFM5_DROMA</name>
<evidence type="ECO:0000313" key="14">
    <source>
        <dbReference type="Proteomes" id="UP000515162"/>
    </source>
</evidence>
<dbReference type="PROSITE" id="PS00347">
    <property type="entry name" value="ZF_PARP_1"/>
    <property type="match status" value="1"/>
</dbReference>
<dbReference type="InterPro" id="IPR003656">
    <property type="entry name" value="Znf_BED"/>
</dbReference>
<feature type="compositionally biased region" description="Basic and acidic residues" evidence="11">
    <location>
        <begin position="425"/>
        <end position="439"/>
    </location>
</feature>
<dbReference type="GO" id="GO:0005634">
    <property type="term" value="C:nucleus"/>
    <property type="evidence" value="ECO:0007669"/>
    <property type="project" value="UniProtKB-SubCell"/>
</dbReference>
<sequence length="967" mass="110015">MDIELPYLAEYARTGRAICKGCKSSISKDTLRIAVMVQSAFHDAKVPNWFHKTCFFKNQRPSSVGDIQNIGNLRFADQKELTDLVENIQEVISAQFGKKRSKAFDLALKDYGIEYAKSSRSTCRGCEQKISKDLVRLRKTVYDTEVGMKYGGQPLWHHLECFAQLRSELGWFASGEDIPGFQSLADDDQAKVKNAIPPIKSEGIPDTKRAKMELSDTNEEGEKEQRLKDQNDAYFRFRDDIKNIMKKKDIDILLKSNNQQPVIGDTEKLFDQTADLLTFGAIESCSECNSSQFIFNKSGYICNGNHSEWTKCNKLIKEPTRSACIVPKELKAVYNFLNTVKEIPSARIFRNIPPSRSLLKTNKNSENLVSLCVSMASKRKHSKVWNFFDSVDEKSAKCKYCKTVLSVAGGSQGNLSRHLKNKHPAALEETKRQTNESRQEANTPQIIGPQQQVITSFIQRPPAAGKAEKIDRQLVRMIAKGHHALRIVEEPDFKQLIDDVSNCPGYKMPTRKMLSNVLLPKLRDEIVGSVKEKMELASAVCLTTDCWTSHANESYIAVTAHFIESEATVMSSHMIACEAFVEQHSGQNLCAFLQKIAERWSIENKISAVVSDNAANIVNAIKTGNWPHIPCFAHSLNLIVQKGLREISVVQNKVKFIVEFFNRSTFGLKKLKSTQTQLNLPDLKLIQDVSTRWNSTFKMLERLVVLKDALILTLSTLRSELNLSQNEWAIVEELLPILKPFMEVTEEISAEKNVTLSKVIVLAILLQNCLNNKTPKDKCVAALVAVLKAEMNRRFCKLESNELYAESNILDPRFKGRWFKSKEEYEKAVCNLKRKVTPIRLNSENYEFESPAFETNSANQSSVWCDFDSEFKNTTKAANTTGSAEKEMEKYLEEEFIPRTADPLVWWEQRKKLYPHLYSYSLKRLCLMATSVPCERLFSSAGEIIRKRRMLLKPIKVENLMFLHSNM</sequence>
<dbReference type="GeneID" id="117145926"/>
<evidence type="ECO:0000313" key="15">
    <source>
        <dbReference type="RefSeq" id="XP_033167678.1"/>
    </source>
</evidence>
<dbReference type="GO" id="GO:0009791">
    <property type="term" value="P:post-embryonic development"/>
    <property type="evidence" value="ECO:0007669"/>
    <property type="project" value="UniProtKB-ARBA"/>
</dbReference>
<dbReference type="InterPro" id="IPR001510">
    <property type="entry name" value="Znf_PARP"/>
</dbReference>
<dbReference type="SMART" id="SM00614">
    <property type="entry name" value="ZnF_BED"/>
    <property type="match status" value="1"/>
</dbReference>
<evidence type="ECO:0000256" key="3">
    <source>
        <dbReference type="ARBA" id="ARBA00022737"/>
    </source>
</evidence>
<evidence type="ECO:0000259" key="12">
    <source>
        <dbReference type="PROSITE" id="PS50064"/>
    </source>
</evidence>
<keyword evidence="14" id="KW-1185">Reference proteome</keyword>
<evidence type="ECO:0000256" key="8">
    <source>
        <dbReference type="ARBA" id="ARBA00023163"/>
    </source>
</evidence>
<dbReference type="PANTHER" id="PTHR46481:SF10">
    <property type="entry name" value="ZINC FINGER BED DOMAIN-CONTAINING PROTEIN 39"/>
    <property type="match status" value="1"/>
</dbReference>
<dbReference type="SUPFAM" id="SSF57667">
    <property type="entry name" value="beta-beta-alpha zinc fingers"/>
    <property type="match status" value="1"/>
</dbReference>
<dbReference type="SUPFAM" id="SSF140996">
    <property type="entry name" value="Hermes dimerisation domain"/>
    <property type="match status" value="1"/>
</dbReference>
<dbReference type="SMART" id="SM01335">
    <property type="entry name" value="PADR1"/>
    <property type="match status" value="1"/>
</dbReference>
<keyword evidence="7" id="KW-0238">DNA-binding</keyword>
<keyword evidence="4 10" id="KW-0863">Zinc-finger</keyword>
<evidence type="ECO:0000256" key="7">
    <source>
        <dbReference type="ARBA" id="ARBA00023125"/>
    </source>
</evidence>
<dbReference type="InterPro" id="IPR036236">
    <property type="entry name" value="Znf_C2H2_sf"/>
</dbReference>
<dbReference type="CTD" id="142"/>
<reference evidence="15" key="1">
    <citation type="submission" date="2025-08" db="UniProtKB">
        <authorList>
            <consortium name="RefSeq"/>
        </authorList>
    </citation>
    <scope>IDENTIFICATION</scope>
    <source>
        <strain evidence="15">Mau12</strain>
        <tissue evidence="15">Whole Body</tissue>
    </source>
</reference>
<keyword evidence="3" id="KW-0677">Repeat</keyword>
<dbReference type="SMART" id="SM01336">
    <property type="entry name" value="zf-PARP"/>
    <property type="match status" value="2"/>
</dbReference>
<keyword evidence="5" id="KW-0862">Zinc</keyword>